<sequence length="229" mass="26129">MYAYVVYKASARAAVSDKLVKNVHPSSDKEVYCGKNKDIYWREKNGETVLEDFFPGARSRSQKPAQYIVCKRVTECSIVTYGIRRRHTWFYTTSTAAAQQWRPQMLISGMVAASSSSDDIEVATPEECAFTQAPAPQQASNLEDYELFWKCIWDPHDPLEDPGEDNGLKPCESRTTGQGPFQRVTDADVLCIWVHERLCHGHQEVSPSYLHRSHRRDALLRMEQGHSSR</sequence>
<protein>
    <submittedName>
        <fullName evidence="1">Uncharacterized protein</fullName>
    </submittedName>
</protein>
<gene>
    <name evidence="1" type="ORF">HPB50_010805</name>
</gene>
<evidence type="ECO:0000313" key="2">
    <source>
        <dbReference type="Proteomes" id="UP000821845"/>
    </source>
</evidence>
<evidence type="ECO:0000313" key="1">
    <source>
        <dbReference type="EMBL" id="KAH6935842.1"/>
    </source>
</evidence>
<reference evidence="1" key="1">
    <citation type="submission" date="2020-05" db="EMBL/GenBank/DDBJ databases">
        <title>Large-scale comparative analyses of tick genomes elucidate their genetic diversity and vector capacities.</title>
        <authorList>
            <person name="Jia N."/>
            <person name="Wang J."/>
            <person name="Shi W."/>
            <person name="Du L."/>
            <person name="Sun Y."/>
            <person name="Zhan W."/>
            <person name="Jiang J."/>
            <person name="Wang Q."/>
            <person name="Zhang B."/>
            <person name="Ji P."/>
            <person name="Sakyi L.B."/>
            <person name="Cui X."/>
            <person name="Yuan T."/>
            <person name="Jiang B."/>
            <person name="Yang W."/>
            <person name="Lam T.T.-Y."/>
            <person name="Chang Q."/>
            <person name="Ding S."/>
            <person name="Wang X."/>
            <person name="Zhu J."/>
            <person name="Ruan X."/>
            <person name="Zhao L."/>
            <person name="Wei J."/>
            <person name="Que T."/>
            <person name="Du C."/>
            <person name="Cheng J."/>
            <person name="Dai P."/>
            <person name="Han X."/>
            <person name="Huang E."/>
            <person name="Gao Y."/>
            <person name="Liu J."/>
            <person name="Shao H."/>
            <person name="Ye R."/>
            <person name="Li L."/>
            <person name="Wei W."/>
            <person name="Wang X."/>
            <person name="Wang C."/>
            <person name="Yang T."/>
            <person name="Huo Q."/>
            <person name="Li W."/>
            <person name="Guo W."/>
            <person name="Chen H."/>
            <person name="Zhou L."/>
            <person name="Ni X."/>
            <person name="Tian J."/>
            <person name="Zhou Y."/>
            <person name="Sheng Y."/>
            <person name="Liu T."/>
            <person name="Pan Y."/>
            <person name="Xia L."/>
            <person name="Li J."/>
            <person name="Zhao F."/>
            <person name="Cao W."/>
        </authorList>
    </citation>
    <scope>NUCLEOTIDE SEQUENCE</scope>
    <source>
        <strain evidence="1">Hyas-2018</strain>
    </source>
</reference>
<dbReference type="Proteomes" id="UP000821845">
    <property type="component" value="Chromosome 3"/>
</dbReference>
<keyword evidence="2" id="KW-1185">Reference proteome</keyword>
<dbReference type="EMBL" id="CM023483">
    <property type="protein sequence ID" value="KAH6935842.1"/>
    <property type="molecule type" value="Genomic_DNA"/>
</dbReference>
<name>A0ACB7SRS8_HYAAI</name>
<proteinExistence type="predicted"/>
<comment type="caution">
    <text evidence="1">The sequence shown here is derived from an EMBL/GenBank/DDBJ whole genome shotgun (WGS) entry which is preliminary data.</text>
</comment>
<accession>A0ACB7SRS8</accession>
<organism evidence="1 2">
    <name type="scientific">Hyalomma asiaticum</name>
    <name type="common">Tick</name>
    <dbReference type="NCBI Taxonomy" id="266040"/>
    <lineage>
        <taxon>Eukaryota</taxon>
        <taxon>Metazoa</taxon>
        <taxon>Ecdysozoa</taxon>
        <taxon>Arthropoda</taxon>
        <taxon>Chelicerata</taxon>
        <taxon>Arachnida</taxon>
        <taxon>Acari</taxon>
        <taxon>Parasitiformes</taxon>
        <taxon>Ixodida</taxon>
        <taxon>Ixodoidea</taxon>
        <taxon>Ixodidae</taxon>
        <taxon>Hyalomminae</taxon>
        <taxon>Hyalomma</taxon>
    </lineage>
</organism>